<dbReference type="AlphaFoldDB" id="A0A6G1CNF5"/>
<protein>
    <submittedName>
        <fullName evidence="1">Uncharacterized protein</fullName>
    </submittedName>
</protein>
<proteinExistence type="predicted"/>
<dbReference type="EMBL" id="SPHZ02000008">
    <property type="protein sequence ID" value="KAF0901686.1"/>
    <property type="molecule type" value="Genomic_DNA"/>
</dbReference>
<evidence type="ECO:0000313" key="2">
    <source>
        <dbReference type="Proteomes" id="UP000479710"/>
    </source>
</evidence>
<sequence length="60" mass="6780">MYISDKNILDSFAARIIEKIKVKFAASLFKRQSGTRKTIPRDHGEDVAVRVVATELDGSW</sequence>
<dbReference type="Proteomes" id="UP000479710">
    <property type="component" value="Unassembled WGS sequence"/>
</dbReference>
<reference evidence="1 2" key="1">
    <citation type="submission" date="2019-11" db="EMBL/GenBank/DDBJ databases">
        <title>Whole genome sequence of Oryza granulata.</title>
        <authorList>
            <person name="Li W."/>
        </authorList>
    </citation>
    <scope>NUCLEOTIDE SEQUENCE [LARGE SCALE GENOMIC DNA]</scope>
    <source>
        <strain evidence="2">cv. Menghai</strain>
        <tissue evidence="1">Leaf</tissue>
    </source>
</reference>
<name>A0A6G1CNF5_9ORYZ</name>
<organism evidence="1 2">
    <name type="scientific">Oryza meyeriana var. granulata</name>
    <dbReference type="NCBI Taxonomy" id="110450"/>
    <lineage>
        <taxon>Eukaryota</taxon>
        <taxon>Viridiplantae</taxon>
        <taxon>Streptophyta</taxon>
        <taxon>Embryophyta</taxon>
        <taxon>Tracheophyta</taxon>
        <taxon>Spermatophyta</taxon>
        <taxon>Magnoliopsida</taxon>
        <taxon>Liliopsida</taxon>
        <taxon>Poales</taxon>
        <taxon>Poaceae</taxon>
        <taxon>BOP clade</taxon>
        <taxon>Oryzoideae</taxon>
        <taxon>Oryzeae</taxon>
        <taxon>Oryzinae</taxon>
        <taxon>Oryza</taxon>
        <taxon>Oryza meyeriana</taxon>
    </lineage>
</organism>
<gene>
    <name evidence="1" type="ORF">E2562_006166</name>
</gene>
<evidence type="ECO:0000313" key="1">
    <source>
        <dbReference type="EMBL" id="KAF0901686.1"/>
    </source>
</evidence>
<accession>A0A6G1CNF5</accession>
<keyword evidence="2" id="KW-1185">Reference proteome</keyword>
<comment type="caution">
    <text evidence="1">The sequence shown here is derived from an EMBL/GenBank/DDBJ whole genome shotgun (WGS) entry which is preliminary data.</text>
</comment>